<feature type="domain" description="Peptidase S33 tripeptidyl aminopeptidase-like C-terminal" evidence="4">
    <location>
        <begin position="401"/>
        <end position="492"/>
    </location>
</feature>
<sequence>MSNAPVRSNVECGSVIVPKDYFNASAGTSSIAFARQRAIGKSKGLVFLNPGGPGIPGTRMVLNPDLLFGEDRLIKAIGSDWDLIGFDTRGVGFSRPATNCFANPKDLDLFHANTVVERGLTISSLRNFSAPVAKQELVWQYKEFLALKQSQAAICAQAMGDELRYMGTSTIVRDIAFMTDVLDGPDAKINYFGSSYGSILGSYLVNMFPERIGYAVIDGVVEPSAWADKPNYKWPHDWLEDAEAAYRTFLQDCAKAGPARCALAQFDGQPWEYIQERLDIYFDELSEKPLPMPFGVRPGYLTSGGARSILFIALEVPRAWPRFAAMFGSAMFGNATDLYRMAVLQGGVHYDRLAISCADSTVPYSLEDYPKAEDLADEVIRTMQDTTMRFGSTAEYGEGDGGCQYWPYRSPGRFTGPWNATLDTPMLIISNTHDPITPKASGLRVNSNMPDSSVVLVQNSPGHTSHSVSSVCTETVIHHYFQGVIPKNGTTCDVDDETFPLPGSPFYFPDEAVESSLRMRR</sequence>
<dbReference type="STRING" id="1314674.A0A0D7BT47"/>
<dbReference type="GO" id="GO:0016787">
    <property type="term" value="F:hydrolase activity"/>
    <property type="evidence" value="ECO:0007669"/>
    <property type="project" value="UniProtKB-KW"/>
</dbReference>
<dbReference type="InterPro" id="IPR000073">
    <property type="entry name" value="AB_hydrolase_1"/>
</dbReference>
<reference evidence="5 6" key="1">
    <citation type="journal article" date="2015" name="Fungal Genet. Biol.">
        <title>Evolution of novel wood decay mechanisms in Agaricales revealed by the genome sequences of Fistulina hepatica and Cylindrobasidium torrendii.</title>
        <authorList>
            <person name="Floudas D."/>
            <person name="Held B.W."/>
            <person name="Riley R."/>
            <person name="Nagy L.G."/>
            <person name="Koehler G."/>
            <person name="Ransdell A.S."/>
            <person name="Younus H."/>
            <person name="Chow J."/>
            <person name="Chiniquy J."/>
            <person name="Lipzen A."/>
            <person name="Tritt A."/>
            <person name="Sun H."/>
            <person name="Haridas S."/>
            <person name="LaButti K."/>
            <person name="Ohm R.A."/>
            <person name="Kues U."/>
            <person name="Blanchette R.A."/>
            <person name="Grigoriev I.V."/>
            <person name="Minto R.E."/>
            <person name="Hibbett D.S."/>
        </authorList>
    </citation>
    <scope>NUCLEOTIDE SEQUENCE [LARGE SCALE GENOMIC DNA]</scope>
    <source>
        <strain evidence="5 6">FP15055 ss-10</strain>
    </source>
</reference>
<name>A0A0D7BT47_9AGAR</name>
<comment type="similarity">
    <text evidence="1">Belongs to the peptidase S33 family.</text>
</comment>
<dbReference type="Gene3D" id="3.40.50.1820">
    <property type="entry name" value="alpha/beta hydrolase"/>
    <property type="match status" value="1"/>
</dbReference>
<dbReference type="Pfam" id="PF08386">
    <property type="entry name" value="Abhydrolase_4"/>
    <property type="match status" value="1"/>
</dbReference>
<dbReference type="Pfam" id="PF00561">
    <property type="entry name" value="Abhydrolase_1"/>
    <property type="match status" value="1"/>
</dbReference>
<dbReference type="OrthoDB" id="425534at2759"/>
<keyword evidence="2 5" id="KW-0378">Hydrolase</keyword>
<dbReference type="AlphaFoldDB" id="A0A0D7BT47"/>
<keyword evidence="6" id="KW-1185">Reference proteome</keyword>
<proteinExistence type="inferred from homology"/>
<evidence type="ECO:0000259" key="4">
    <source>
        <dbReference type="Pfam" id="PF08386"/>
    </source>
</evidence>
<protein>
    <submittedName>
        <fullName evidence="5">Alpha/beta-hydrolase</fullName>
    </submittedName>
</protein>
<accession>A0A0D7BT47</accession>
<dbReference type="PANTHER" id="PTHR43248:SF25">
    <property type="entry name" value="AB HYDROLASE-1 DOMAIN-CONTAINING PROTEIN-RELATED"/>
    <property type="match status" value="1"/>
</dbReference>
<evidence type="ECO:0000313" key="5">
    <source>
        <dbReference type="EMBL" id="KIY73344.1"/>
    </source>
</evidence>
<dbReference type="PANTHER" id="PTHR43248">
    <property type="entry name" value="2-SUCCINYL-6-HYDROXY-2,4-CYCLOHEXADIENE-1-CARBOXYLATE SYNTHASE"/>
    <property type="match status" value="1"/>
</dbReference>
<organism evidence="5 6">
    <name type="scientific">Cylindrobasidium torrendii FP15055 ss-10</name>
    <dbReference type="NCBI Taxonomy" id="1314674"/>
    <lineage>
        <taxon>Eukaryota</taxon>
        <taxon>Fungi</taxon>
        <taxon>Dikarya</taxon>
        <taxon>Basidiomycota</taxon>
        <taxon>Agaricomycotina</taxon>
        <taxon>Agaricomycetes</taxon>
        <taxon>Agaricomycetidae</taxon>
        <taxon>Agaricales</taxon>
        <taxon>Marasmiineae</taxon>
        <taxon>Physalacriaceae</taxon>
        <taxon>Cylindrobasidium</taxon>
    </lineage>
</organism>
<dbReference type="EMBL" id="KN880436">
    <property type="protein sequence ID" value="KIY73344.1"/>
    <property type="molecule type" value="Genomic_DNA"/>
</dbReference>
<dbReference type="InterPro" id="IPR013595">
    <property type="entry name" value="Pept_S33_TAP-like_C"/>
</dbReference>
<feature type="domain" description="AB hydrolase-1" evidence="3">
    <location>
        <begin position="45"/>
        <end position="244"/>
    </location>
</feature>
<dbReference type="SUPFAM" id="SSF53474">
    <property type="entry name" value="alpha/beta-Hydrolases"/>
    <property type="match status" value="1"/>
</dbReference>
<evidence type="ECO:0000313" key="6">
    <source>
        <dbReference type="Proteomes" id="UP000054007"/>
    </source>
</evidence>
<evidence type="ECO:0000256" key="1">
    <source>
        <dbReference type="ARBA" id="ARBA00010088"/>
    </source>
</evidence>
<dbReference type="InterPro" id="IPR029058">
    <property type="entry name" value="AB_hydrolase_fold"/>
</dbReference>
<evidence type="ECO:0000259" key="3">
    <source>
        <dbReference type="Pfam" id="PF00561"/>
    </source>
</evidence>
<gene>
    <name evidence="5" type="ORF">CYLTODRAFT_448984</name>
</gene>
<dbReference type="Proteomes" id="UP000054007">
    <property type="component" value="Unassembled WGS sequence"/>
</dbReference>
<evidence type="ECO:0000256" key="2">
    <source>
        <dbReference type="ARBA" id="ARBA00022801"/>
    </source>
</evidence>
<dbReference type="InterPro" id="IPR051601">
    <property type="entry name" value="Serine_prot/Carboxylest_S33"/>
</dbReference>